<accession>A0A1H4ACS3</accession>
<dbReference type="EMBL" id="FNQT01000005">
    <property type="protein sequence ID" value="SEA33531.1"/>
    <property type="molecule type" value="Genomic_DNA"/>
</dbReference>
<keyword evidence="2" id="KW-1185">Reference proteome</keyword>
<dbReference type="Proteomes" id="UP000236755">
    <property type="component" value="Unassembled WGS sequence"/>
</dbReference>
<evidence type="ECO:0000313" key="1">
    <source>
        <dbReference type="EMBL" id="SEA33531.1"/>
    </source>
</evidence>
<protein>
    <submittedName>
        <fullName evidence="1">Uncharacterized protein</fullName>
    </submittedName>
</protein>
<proteinExistence type="predicted"/>
<name>A0A1H4ACS3_9EURY</name>
<sequence>MFLEETASSCVVAGERLLVLGCVGEKTGLLTLGCLLNFGSIVDAELTRLRLIKTRIPVTMIHVSAEVLKRGLNACFGYFELAIVTECGLSLNLDLWSIAHLD</sequence>
<organism evidence="1 2">
    <name type="scientific">Haloplanus vescus</name>
    <dbReference type="NCBI Taxonomy" id="555874"/>
    <lineage>
        <taxon>Archaea</taxon>
        <taxon>Methanobacteriati</taxon>
        <taxon>Methanobacteriota</taxon>
        <taxon>Stenosarchaea group</taxon>
        <taxon>Halobacteria</taxon>
        <taxon>Halobacteriales</taxon>
        <taxon>Haloferacaceae</taxon>
        <taxon>Haloplanus</taxon>
    </lineage>
</organism>
<gene>
    <name evidence="1" type="ORF">SAMN04488065_2728</name>
</gene>
<dbReference type="AlphaFoldDB" id="A0A1H4ACS3"/>
<reference evidence="1 2" key="1">
    <citation type="submission" date="2016-10" db="EMBL/GenBank/DDBJ databases">
        <authorList>
            <person name="de Groot N.N."/>
        </authorList>
    </citation>
    <scope>NUCLEOTIDE SEQUENCE [LARGE SCALE GENOMIC DNA]</scope>
    <source>
        <strain evidence="1 2">CGMCC 1.8712</strain>
    </source>
</reference>
<evidence type="ECO:0000313" key="2">
    <source>
        <dbReference type="Proteomes" id="UP000236755"/>
    </source>
</evidence>